<dbReference type="Gene3D" id="2.40.100.10">
    <property type="entry name" value="Cyclophilin-like"/>
    <property type="match status" value="1"/>
</dbReference>
<evidence type="ECO:0000256" key="4">
    <source>
        <dbReference type="ARBA" id="ARBA00023235"/>
    </source>
</evidence>
<dbReference type="FunFam" id="2.40.100.10:FF:000025">
    <property type="entry name" value="Peptidyl-prolyl cis-trans isomerase CYP19-2"/>
    <property type="match status" value="1"/>
</dbReference>
<evidence type="ECO:0000259" key="6">
    <source>
        <dbReference type="PROSITE" id="PS50072"/>
    </source>
</evidence>
<comment type="catalytic activity">
    <reaction evidence="1 5">
        <text>[protein]-peptidylproline (omega=180) = [protein]-peptidylproline (omega=0)</text>
        <dbReference type="Rhea" id="RHEA:16237"/>
        <dbReference type="Rhea" id="RHEA-COMP:10747"/>
        <dbReference type="Rhea" id="RHEA-COMP:10748"/>
        <dbReference type="ChEBI" id="CHEBI:83833"/>
        <dbReference type="ChEBI" id="CHEBI:83834"/>
        <dbReference type="EC" id="5.2.1.8"/>
    </reaction>
</comment>
<dbReference type="Pfam" id="PF00160">
    <property type="entry name" value="Pro_isomerase"/>
    <property type="match status" value="1"/>
</dbReference>
<keyword evidence="3 5" id="KW-0697">Rotamase</keyword>
<proteinExistence type="inferred from homology"/>
<evidence type="ECO:0000313" key="7">
    <source>
        <dbReference type="EMBL" id="KAL1197381.1"/>
    </source>
</evidence>
<comment type="caution">
    <text evidence="7">The sequence shown here is derived from an EMBL/GenBank/DDBJ whole genome shotgun (WGS) entry which is preliminary data.</text>
</comment>
<dbReference type="PANTHER" id="PTHR11071:SF561">
    <property type="entry name" value="PEPTIDYL-PROLYL CIS-TRANS ISOMERASE D-RELATED"/>
    <property type="match status" value="1"/>
</dbReference>
<dbReference type="InterPro" id="IPR002130">
    <property type="entry name" value="Cyclophilin-type_PPIase_dom"/>
</dbReference>
<sequence>MEISFSANGPITFHVPAGSGGFTINVNPVGGLVPPAVGNGGRLNVNRAHIHPPASGSGGVKQVCGESVKAAETPKPSDPSLKIPNPKVFFDMTVDGKPVGRIVMELFADTTPRTAENFRALCTGEKGIGKLGKPLHYKGSIFHRIDPAFLYCGGDITAGNGTGQGESIYGGFFEDENFIRKLNGPGTILMYGANKDSNGSKFMISMAEKNNWEYDIDIEHVVFGQVVEGLDVLRNIGKVATPDCMPSKPVVIADCGQIL</sequence>
<dbReference type="PRINTS" id="PR00153">
    <property type="entry name" value="CSAPPISMRASE"/>
</dbReference>
<comment type="similarity">
    <text evidence="2 5">Belongs to the cyclophilin-type PPIase family.</text>
</comment>
<comment type="function">
    <text evidence="5">PPIases accelerate the folding of proteins. It catalyzes the cis-trans isomerization of proline imidic peptide bonds in oligopeptides.</text>
</comment>
<gene>
    <name evidence="7" type="ORF">V5N11_011968</name>
</gene>
<organism evidence="7 8">
    <name type="scientific">Cardamine amara subsp. amara</name>
    <dbReference type="NCBI Taxonomy" id="228776"/>
    <lineage>
        <taxon>Eukaryota</taxon>
        <taxon>Viridiplantae</taxon>
        <taxon>Streptophyta</taxon>
        <taxon>Embryophyta</taxon>
        <taxon>Tracheophyta</taxon>
        <taxon>Spermatophyta</taxon>
        <taxon>Magnoliopsida</taxon>
        <taxon>eudicotyledons</taxon>
        <taxon>Gunneridae</taxon>
        <taxon>Pentapetalae</taxon>
        <taxon>rosids</taxon>
        <taxon>malvids</taxon>
        <taxon>Brassicales</taxon>
        <taxon>Brassicaceae</taxon>
        <taxon>Cardamineae</taxon>
        <taxon>Cardamine</taxon>
    </lineage>
</organism>
<evidence type="ECO:0000256" key="3">
    <source>
        <dbReference type="ARBA" id="ARBA00023110"/>
    </source>
</evidence>
<keyword evidence="8" id="KW-1185">Reference proteome</keyword>
<dbReference type="Proteomes" id="UP001558713">
    <property type="component" value="Unassembled WGS sequence"/>
</dbReference>
<name>A0ABD0ZRX7_CARAN</name>
<dbReference type="EC" id="5.2.1.8" evidence="5"/>
<evidence type="ECO:0000256" key="2">
    <source>
        <dbReference type="ARBA" id="ARBA00007365"/>
    </source>
</evidence>
<protein>
    <recommendedName>
        <fullName evidence="5">Peptidyl-prolyl cis-trans isomerase</fullName>
        <shortName evidence="5">PPIase</shortName>
        <ecNumber evidence="5">5.2.1.8</ecNumber>
    </recommendedName>
</protein>
<feature type="domain" description="PPIase cyclophilin-type" evidence="6">
    <location>
        <begin position="89"/>
        <end position="257"/>
    </location>
</feature>
<dbReference type="GO" id="GO:0003755">
    <property type="term" value="F:peptidyl-prolyl cis-trans isomerase activity"/>
    <property type="evidence" value="ECO:0007669"/>
    <property type="project" value="UniProtKB-UniRule"/>
</dbReference>
<dbReference type="EMBL" id="JBANAX010000688">
    <property type="protein sequence ID" value="KAL1197381.1"/>
    <property type="molecule type" value="Genomic_DNA"/>
</dbReference>
<dbReference type="AlphaFoldDB" id="A0ABD0ZRX7"/>
<dbReference type="InterPro" id="IPR029000">
    <property type="entry name" value="Cyclophilin-like_dom_sf"/>
</dbReference>
<accession>A0ABD0ZRX7</accession>
<dbReference type="PROSITE" id="PS50072">
    <property type="entry name" value="CSA_PPIASE_2"/>
    <property type="match status" value="1"/>
</dbReference>
<evidence type="ECO:0000256" key="5">
    <source>
        <dbReference type="RuleBase" id="RU363019"/>
    </source>
</evidence>
<evidence type="ECO:0000313" key="8">
    <source>
        <dbReference type="Proteomes" id="UP001558713"/>
    </source>
</evidence>
<keyword evidence="4 5" id="KW-0413">Isomerase</keyword>
<reference evidence="7 8" key="1">
    <citation type="submission" date="2024-04" db="EMBL/GenBank/DDBJ databases">
        <title>Genome assembly C_amara_ONT_v2.</title>
        <authorList>
            <person name="Yant L."/>
            <person name="Moore C."/>
            <person name="Slenker M."/>
        </authorList>
    </citation>
    <scope>NUCLEOTIDE SEQUENCE [LARGE SCALE GENOMIC DNA]</scope>
    <source>
        <tissue evidence="7">Leaf</tissue>
    </source>
</reference>
<dbReference type="PANTHER" id="PTHR11071">
    <property type="entry name" value="PEPTIDYL-PROLYL CIS-TRANS ISOMERASE"/>
    <property type="match status" value="1"/>
</dbReference>
<evidence type="ECO:0000256" key="1">
    <source>
        <dbReference type="ARBA" id="ARBA00000971"/>
    </source>
</evidence>
<dbReference type="SUPFAM" id="SSF50891">
    <property type="entry name" value="Cyclophilin-like"/>
    <property type="match status" value="1"/>
</dbReference>